<comment type="caution">
    <text evidence="4">The sequence shown here is derived from an EMBL/GenBank/DDBJ whole genome shotgun (WGS) entry which is preliminary data.</text>
</comment>
<dbReference type="EMBL" id="BAABKP010000001">
    <property type="protein sequence ID" value="GAA4786667.1"/>
    <property type="molecule type" value="Genomic_DNA"/>
</dbReference>
<dbReference type="InterPro" id="IPR005754">
    <property type="entry name" value="Sortase"/>
</dbReference>
<dbReference type="RefSeq" id="WP_345443146.1">
    <property type="nucleotide sequence ID" value="NZ_BAABKP010000001.1"/>
</dbReference>
<keyword evidence="3" id="KW-1133">Transmembrane helix</keyword>
<dbReference type="SUPFAM" id="SSF63817">
    <property type="entry name" value="Sortase"/>
    <property type="match status" value="1"/>
</dbReference>
<evidence type="ECO:0000313" key="4">
    <source>
        <dbReference type="EMBL" id="GAA4786667.1"/>
    </source>
</evidence>
<dbReference type="Pfam" id="PF04203">
    <property type="entry name" value="Sortase"/>
    <property type="match status" value="1"/>
</dbReference>
<evidence type="ECO:0000256" key="1">
    <source>
        <dbReference type="ARBA" id="ARBA00022801"/>
    </source>
</evidence>
<evidence type="ECO:0000313" key="5">
    <source>
        <dbReference type="Proteomes" id="UP001500187"/>
    </source>
</evidence>
<organism evidence="4 5">
    <name type="scientific">Rothia endophytica</name>
    <dbReference type="NCBI Taxonomy" id="1324766"/>
    <lineage>
        <taxon>Bacteria</taxon>
        <taxon>Bacillati</taxon>
        <taxon>Actinomycetota</taxon>
        <taxon>Actinomycetes</taxon>
        <taxon>Micrococcales</taxon>
        <taxon>Micrococcaceae</taxon>
        <taxon>Rothia</taxon>
    </lineage>
</organism>
<feature type="compositionally biased region" description="Polar residues" evidence="2">
    <location>
        <begin position="75"/>
        <end position="90"/>
    </location>
</feature>
<keyword evidence="1" id="KW-0378">Hydrolase</keyword>
<dbReference type="NCBIfam" id="NF033747">
    <property type="entry name" value="class_E_sortase"/>
    <property type="match status" value="1"/>
</dbReference>
<keyword evidence="5" id="KW-1185">Reference proteome</keyword>
<dbReference type="Proteomes" id="UP001500187">
    <property type="component" value="Unassembled WGS sequence"/>
</dbReference>
<sequence>MAANRPTASRISLTPLQWAVQIFGELLITLGCILVLFVAWQLWWTNIAANSAQKDAVQSLVQEFDATPEADAVQETHQAQGAENAPSSETYDPLTPPITQAPAYGKVYGVVYIPRLGEGYARPLAEGVGTDVLDTLGLGRYPGTQLPGEYGNLALAGHRQTNGAVLDHIDELQTGDAIYVRTAQGYYTYRVYESTIVLPHQVEVIAPNPDAPHAPASEANRRLLTLTSCHPRYGDTERYIVHAEFVGWQPNQAGAPEEIANISL</sequence>
<dbReference type="InterPro" id="IPR053465">
    <property type="entry name" value="Sortase_Class_E"/>
</dbReference>
<dbReference type="NCBIfam" id="TIGR01076">
    <property type="entry name" value="sortase_fam"/>
    <property type="match status" value="1"/>
</dbReference>
<gene>
    <name evidence="4" type="ORF">GCM10023352_00190</name>
</gene>
<dbReference type="Gene3D" id="2.40.260.10">
    <property type="entry name" value="Sortase"/>
    <property type="match status" value="1"/>
</dbReference>
<dbReference type="CDD" id="cd05830">
    <property type="entry name" value="Sortase_E"/>
    <property type="match status" value="1"/>
</dbReference>
<feature type="transmembrane region" description="Helical" evidence="3">
    <location>
        <begin position="20"/>
        <end position="44"/>
    </location>
</feature>
<reference evidence="5" key="1">
    <citation type="journal article" date="2019" name="Int. J. Syst. Evol. Microbiol.">
        <title>The Global Catalogue of Microorganisms (GCM) 10K type strain sequencing project: providing services to taxonomists for standard genome sequencing and annotation.</title>
        <authorList>
            <consortium name="The Broad Institute Genomics Platform"/>
            <consortium name="The Broad Institute Genome Sequencing Center for Infectious Disease"/>
            <person name="Wu L."/>
            <person name="Ma J."/>
        </authorList>
    </citation>
    <scope>NUCLEOTIDE SEQUENCE [LARGE SCALE GENOMIC DNA]</scope>
    <source>
        <strain evidence="5">JCM 18541</strain>
    </source>
</reference>
<evidence type="ECO:0000256" key="2">
    <source>
        <dbReference type="SAM" id="MobiDB-lite"/>
    </source>
</evidence>
<keyword evidence="3" id="KW-0812">Transmembrane</keyword>
<keyword evidence="3" id="KW-0472">Membrane</keyword>
<feature type="region of interest" description="Disordered" evidence="2">
    <location>
        <begin position="71"/>
        <end position="97"/>
    </location>
</feature>
<evidence type="ECO:0000256" key="3">
    <source>
        <dbReference type="SAM" id="Phobius"/>
    </source>
</evidence>
<accession>A0ABP9AV38</accession>
<proteinExistence type="predicted"/>
<name>A0ABP9AV38_9MICC</name>
<dbReference type="InterPro" id="IPR042003">
    <property type="entry name" value="Sortase_E"/>
</dbReference>
<protein>
    <submittedName>
        <fullName evidence="4">Class E sortase</fullName>
    </submittedName>
</protein>
<dbReference type="InterPro" id="IPR023365">
    <property type="entry name" value="Sortase_dom-sf"/>
</dbReference>